<dbReference type="EMBL" id="CP053084">
    <property type="protein sequence ID" value="QJR29534.1"/>
    <property type="molecule type" value="Genomic_DNA"/>
</dbReference>
<reference evidence="2 3" key="1">
    <citation type="submission" date="2020-05" db="EMBL/GenBank/DDBJ databases">
        <title>Compete genome of Limnobacter sp. SAORIC-580.</title>
        <authorList>
            <person name="Song J."/>
            <person name="Cho J.-C."/>
        </authorList>
    </citation>
    <scope>NUCLEOTIDE SEQUENCE [LARGE SCALE GENOMIC DNA]</scope>
    <source>
        <strain evidence="2 3">SAORIC-580</strain>
    </source>
</reference>
<dbReference type="Gene3D" id="1.10.10.880">
    <property type="entry name" value="Anti sigma-E protein RseA, N-terminal domain"/>
    <property type="match status" value="1"/>
</dbReference>
<protein>
    <submittedName>
        <fullName evidence="2">Sigma-E factor negative regulatory protein</fullName>
    </submittedName>
</protein>
<dbReference type="RefSeq" id="WP_171098962.1">
    <property type="nucleotide sequence ID" value="NZ_CP053084.1"/>
</dbReference>
<organism evidence="2 3">
    <name type="scientific">Limnobacter profundi</name>
    <dbReference type="NCBI Taxonomy" id="2732163"/>
    <lineage>
        <taxon>Bacteria</taxon>
        <taxon>Pseudomonadati</taxon>
        <taxon>Pseudomonadota</taxon>
        <taxon>Betaproteobacteria</taxon>
        <taxon>Burkholderiales</taxon>
        <taxon>Burkholderiaceae</taxon>
        <taxon>Limnobacter</taxon>
    </lineage>
</organism>
<dbReference type="PANTHER" id="PTHR38104">
    <property type="match status" value="1"/>
</dbReference>
<proteinExistence type="predicted"/>
<evidence type="ECO:0000313" key="3">
    <source>
        <dbReference type="Proteomes" id="UP000501130"/>
    </source>
</evidence>
<accession>A0ABX6N570</accession>
<sequence>MNRNEQISAMLDGELDEVELKFLLEAMGAEEAQTWQGYCAVGDLIRSSEMIAFHSPDLVGRIAASLESEPTVVAPVLATQIGRQTALQRLFAAGRSRRLLASVAAVGFFSFALNQAVPPLDSQVQMVRTQAVENTFTDQELALWQEYFMAHQQNSIRGGLSGVSPIARVEADRPMLDNTETIIVNNSGAGEWMNVWEPSPYSTDPSVEFNYVSSSR</sequence>
<evidence type="ECO:0000259" key="1">
    <source>
        <dbReference type="Pfam" id="PF03872"/>
    </source>
</evidence>
<gene>
    <name evidence="2" type="ORF">HKT17_07315</name>
</gene>
<keyword evidence="3" id="KW-1185">Reference proteome</keyword>
<dbReference type="Pfam" id="PF03872">
    <property type="entry name" value="RseA_N"/>
    <property type="match status" value="1"/>
</dbReference>
<dbReference type="Proteomes" id="UP000501130">
    <property type="component" value="Chromosome"/>
</dbReference>
<dbReference type="InterPro" id="IPR052383">
    <property type="entry name" value="Anti-sigma-E_RseA-like"/>
</dbReference>
<dbReference type="PANTHER" id="PTHR38104:SF1">
    <property type="entry name" value="ANTI-SIGMA-E FACTOR RSEA"/>
    <property type="match status" value="1"/>
</dbReference>
<dbReference type="InterPro" id="IPR005572">
    <property type="entry name" value="Anti-sigma_E_RseA_N"/>
</dbReference>
<dbReference type="SUPFAM" id="SSF89069">
    <property type="entry name" value="N-terminal, cytoplasmic domain of anti-sigmaE factor RseA"/>
    <property type="match status" value="1"/>
</dbReference>
<feature type="domain" description="Anti sigma-E protein RseA N-terminal" evidence="1">
    <location>
        <begin position="2"/>
        <end position="78"/>
    </location>
</feature>
<dbReference type="InterPro" id="IPR036147">
    <property type="entry name" value="Anti-sigma_E_RseA_N_sf"/>
</dbReference>
<name>A0ABX6N570_9BURK</name>
<dbReference type="CDD" id="cd16328">
    <property type="entry name" value="RseA_N"/>
    <property type="match status" value="1"/>
</dbReference>
<evidence type="ECO:0000313" key="2">
    <source>
        <dbReference type="EMBL" id="QJR29534.1"/>
    </source>
</evidence>